<keyword evidence="8" id="KW-1185">Reference proteome</keyword>
<dbReference type="Proteomes" id="UP000194873">
    <property type="component" value="Unassembled WGS sequence"/>
</dbReference>
<evidence type="ECO:0000313" key="7">
    <source>
        <dbReference type="EMBL" id="OUJ70025.1"/>
    </source>
</evidence>
<accession>A0A243W6L8</accession>
<feature type="chain" id="PRO_5012806058" evidence="5">
    <location>
        <begin position="19"/>
        <end position="370"/>
    </location>
</feature>
<dbReference type="PANTHER" id="PTHR42852">
    <property type="entry name" value="THIOL:DISULFIDE INTERCHANGE PROTEIN DSBE"/>
    <property type="match status" value="1"/>
</dbReference>
<evidence type="ECO:0000313" key="8">
    <source>
        <dbReference type="Proteomes" id="UP000194873"/>
    </source>
</evidence>
<dbReference type="AlphaFoldDB" id="A0A243W6L8"/>
<dbReference type="CDD" id="cd02966">
    <property type="entry name" value="TlpA_like_family"/>
    <property type="match status" value="1"/>
</dbReference>
<dbReference type="GO" id="GO:0016491">
    <property type="term" value="F:oxidoreductase activity"/>
    <property type="evidence" value="ECO:0007669"/>
    <property type="project" value="InterPro"/>
</dbReference>
<organism evidence="7 8">
    <name type="scientific">Hymenobacter crusticola</name>
    <dbReference type="NCBI Taxonomy" id="1770526"/>
    <lineage>
        <taxon>Bacteria</taxon>
        <taxon>Pseudomonadati</taxon>
        <taxon>Bacteroidota</taxon>
        <taxon>Cytophagia</taxon>
        <taxon>Cytophagales</taxon>
        <taxon>Hymenobacteraceae</taxon>
        <taxon>Hymenobacter</taxon>
    </lineage>
</organism>
<dbReference type="InterPro" id="IPR013766">
    <property type="entry name" value="Thioredoxin_domain"/>
</dbReference>
<dbReference type="Pfam" id="PF14289">
    <property type="entry name" value="DUF4369"/>
    <property type="match status" value="1"/>
</dbReference>
<evidence type="ECO:0000256" key="2">
    <source>
        <dbReference type="ARBA" id="ARBA00022748"/>
    </source>
</evidence>
<comment type="subcellular location">
    <subcellularLocation>
        <location evidence="1">Cell envelope</location>
    </subcellularLocation>
</comment>
<dbReference type="PROSITE" id="PS51352">
    <property type="entry name" value="THIOREDOXIN_2"/>
    <property type="match status" value="1"/>
</dbReference>
<sequence>MKTYLLVGLLLSGLSAWAQSGSFTVRGKLGSRTPPTQAYLVYPIAQTMKTDSAEVKKGRFTFKGSVPEPTLAYLFENRTNRRFYKIYLEPGVIKISSPDSILHASLSGTPLNVDQNRLLVLLRATTERRFNLLRDYRAASLKQHQDKAFEEAYDQRSKAVDTEQEALRKQFIQSHPQSQVSLEVLQEYGGLSLDPAEVGPLFDGLAPALRQSKAGQQYAARLAKARLLAVGAQAPDFTQNAPTGKPVKLSDFRGKYVLVDFWASWCKPCREENPNVVANYNQYQNRNFTVLGVSLDRVREAWLKAIEVDHLNWTQVSDLKFWQNEVAQLYDVQAVPQNLLIDPNGRIVAKNVRGEELGRKLVTLLPVTEP</sequence>
<keyword evidence="2" id="KW-0201">Cytochrome c-type biogenesis</keyword>
<dbReference type="EMBL" id="MTSE01000027">
    <property type="protein sequence ID" value="OUJ70025.1"/>
    <property type="molecule type" value="Genomic_DNA"/>
</dbReference>
<dbReference type="InterPro" id="IPR000866">
    <property type="entry name" value="AhpC/TSA"/>
</dbReference>
<evidence type="ECO:0000256" key="1">
    <source>
        <dbReference type="ARBA" id="ARBA00004196"/>
    </source>
</evidence>
<dbReference type="SUPFAM" id="SSF52833">
    <property type="entry name" value="Thioredoxin-like"/>
    <property type="match status" value="1"/>
</dbReference>
<reference evidence="7 8" key="1">
    <citation type="submission" date="2017-01" db="EMBL/GenBank/DDBJ databases">
        <title>A new Hymenobacter.</title>
        <authorList>
            <person name="Liang Y."/>
            <person name="Feng F."/>
        </authorList>
    </citation>
    <scope>NUCLEOTIDE SEQUENCE [LARGE SCALE GENOMIC DNA]</scope>
    <source>
        <strain evidence="7">MIMBbqt21</strain>
    </source>
</reference>
<dbReference type="OrthoDB" id="6399635at2"/>
<keyword evidence="3" id="KW-1015">Disulfide bond</keyword>
<dbReference type="GO" id="GO:0016209">
    <property type="term" value="F:antioxidant activity"/>
    <property type="evidence" value="ECO:0007669"/>
    <property type="project" value="InterPro"/>
</dbReference>
<comment type="caution">
    <text evidence="7">The sequence shown here is derived from an EMBL/GenBank/DDBJ whole genome shotgun (WGS) entry which is preliminary data.</text>
</comment>
<proteinExistence type="predicted"/>
<dbReference type="GO" id="GO:0030313">
    <property type="term" value="C:cell envelope"/>
    <property type="evidence" value="ECO:0007669"/>
    <property type="project" value="UniProtKB-SubCell"/>
</dbReference>
<dbReference type="InterPro" id="IPR025380">
    <property type="entry name" value="DUF4369"/>
</dbReference>
<dbReference type="GO" id="GO:0017004">
    <property type="term" value="P:cytochrome complex assembly"/>
    <property type="evidence" value="ECO:0007669"/>
    <property type="project" value="UniProtKB-KW"/>
</dbReference>
<dbReference type="InterPro" id="IPR036249">
    <property type="entry name" value="Thioredoxin-like_sf"/>
</dbReference>
<dbReference type="InterPro" id="IPR050553">
    <property type="entry name" value="Thioredoxin_ResA/DsbE_sf"/>
</dbReference>
<evidence type="ECO:0000256" key="4">
    <source>
        <dbReference type="ARBA" id="ARBA00023284"/>
    </source>
</evidence>
<dbReference type="PANTHER" id="PTHR42852:SF6">
    <property type="entry name" value="THIOL:DISULFIDE INTERCHANGE PROTEIN DSBE"/>
    <property type="match status" value="1"/>
</dbReference>
<name>A0A243W6L8_9BACT</name>
<feature type="signal peptide" evidence="5">
    <location>
        <begin position="1"/>
        <end position="18"/>
    </location>
</feature>
<gene>
    <name evidence="7" type="ORF">BXP70_25475</name>
</gene>
<feature type="domain" description="Thioredoxin" evidence="6">
    <location>
        <begin position="228"/>
        <end position="370"/>
    </location>
</feature>
<evidence type="ECO:0000256" key="3">
    <source>
        <dbReference type="ARBA" id="ARBA00023157"/>
    </source>
</evidence>
<keyword evidence="5" id="KW-0732">Signal</keyword>
<evidence type="ECO:0000256" key="5">
    <source>
        <dbReference type="SAM" id="SignalP"/>
    </source>
</evidence>
<keyword evidence="4" id="KW-0676">Redox-active center</keyword>
<dbReference type="Gene3D" id="3.40.30.10">
    <property type="entry name" value="Glutaredoxin"/>
    <property type="match status" value="1"/>
</dbReference>
<dbReference type="Pfam" id="PF00578">
    <property type="entry name" value="AhpC-TSA"/>
    <property type="match status" value="1"/>
</dbReference>
<evidence type="ECO:0000259" key="6">
    <source>
        <dbReference type="PROSITE" id="PS51352"/>
    </source>
</evidence>
<protein>
    <submittedName>
        <fullName evidence="7">Alkyl hydroperoxide reductase</fullName>
    </submittedName>
</protein>